<evidence type="ECO:0000256" key="1">
    <source>
        <dbReference type="ARBA" id="ARBA00004370"/>
    </source>
</evidence>
<evidence type="ECO:0000256" key="4">
    <source>
        <dbReference type="PROSITE-ProRule" id="PRU00284"/>
    </source>
</evidence>
<dbReference type="SUPFAM" id="SSF58104">
    <property type="entry name" value="Methyl-accepting chemotaxis protein (MCP) signaling domain"/>
    <property type="match status" value="1"/>
</dbReference>
<dbReference type="GO" id="GO:0004888">
    <property type="term" value="F:transmembrane signaling receptor activity"/>
    <property type="evidence" value="ECO:0007669"/>
    <property type="project" value="TreeGrafter"/>
</dbReference>
<dbReference type="Proteomes" id="UP000318542">
    <property type="component" value="Unassembled WGS sequence"/>
</dbReference>
<dbReference type="OrthoDB" id="9806477at2"/>
<evidence type="ECO:0000256" key="5">
    <source>
        <dbReference type="SAM" id="Coils"/>
    </source>
</evidence>
<evidence type="ECO:0000256" key="3">
    <source>
        <dbReference type="ARBA" id="ARBA00029447"/>
    </source>
</evidence>
<keyword evidence="6" id="KW-0812">Transmembrane</keyword>
<keyword evidence="6" id="KW-1133">Transmembrane helix</keyword>
<keyword evidence="2" id="KW-0488">Methylation</keyword>
<dbReference type="RefSeq" id="WP_143903003.1">
    <property type="nucleotide sequence ID" value="NZ_VJOL01000033.1"/>
</dbReference>
<dbReference type="GO" id="GO:0006935">
    <property type="term" value="P:chemotaxis"/>
    <property type="evidence" value="ECO:0007669"/>
    <property type="project" value="TreeGrafter"/>
</dbReference>
<feature type="domain" description="HAMP" evidence="8">
    <location>
        <begin position="222"/>
        <end position="274"/>
    </location>
</feature>
<dbReference type="Pfam" id="PF12729">
    <property type="entry name" value="4HB_MCP_1"/>
    <property type="match status" value="1"/>
</dbReference>
<dbReference type="EMBL" id="VJOL01000033">
    <property type="protein sequence ID" value="TSE28960.1"/>
    <property type="molecule type" value="Genomic_DNA"/>
</dbReference>
<feature type="domain" description="Methyl-accepting transducer" evidence="7">
    <location>
        <begin position="279"/>
        <end position="508"/>
    </location>
</feature>
<accession>A0A554WZE8</accession>
<dbReference type="CDD" id="cd06225">
    <property type="entry name" value="HAMP"/>
    <property type="match status" value="1"/>
</dbReference>
<dbReference type="InterPro" id="IPR004089">
    <property type="entry name" value="MCPsignal_dom"/>
</dbReference>
<dbReference type="AlphaFoldDB" id="A0A554WZE8"/>
<evidence type="ECO:0000313" key="10">
    <source>
        <dbReference type="Proteomes" id="UP000318542"/>
    </source>
</evidence>
<dbReference type="InterPro" id="IPR003660">
    <property type="entry name" value="HAMP_dom"/>
</dbReference>
<evidence type="ECO:0000256" key="2">
    <source>
        <dbReference type="ARBA" id="ARBA00022481"/>
    </source>
</evidence>
<dbReference type="InterPro" id="IPR051310">
    <property type="entry name" value="MCP_chemotaxis"/>
</dbReference>
<keyword evidence="10" id="KW-1185">Reference proteome</keyword>
<dbReference type="GO" id="GO:0007165">
    <property type="term" value="P:signal transduction"/>
    <property type="evidence" value="ECO:0007669"/>
    <property type="project" value="UniProtKB-KW"/>
</dbReference>
<dbReference type="Pfam" id="PF00672">
    <property type="entry name" value="HAMP"/>
    <property type="match status" value="1"/>
</dbReference>
<comment type="subcellular location">
    <subcellularLocation>
        <location evidence="1">Membrane</location>
    </subcellularLocation>
</comment>
<dbReference type="PANTHER" id="PTHR43531">
    <property type="entry name" value="PROTEIN ICFG"/>
    <property type="match status" value="1"/>
</dbReference>
<comment type="similarity">
    <text evidence="3">Belongs to the methyl-accepting chemotaxis (MCP) protein family.</text>
</comment>
<dbReference type="CDD" id="cd11386">
    <property type="entry name" value="MCP_signal"/>
    <property type="match status" value="1"/>
</dbReference>
<comment type="caution">
    <text evidence="9">The sequence shown here is derived from an EMBL/GenBank/DDBJ whole genome shotgun (WGS) entry which is preliminary data.</text>
</comment>
<dbReference type="Gene3D" id="1.10.287.950">
    <property type="entry name" value="Methyl-accepting chemotaxis protein"/>
    <property type="match status" value="1"/>
</dbReference>
<dbReference type="PROSITE" id="PS50111">
    <property type="entry name" value="CHEMOTAXIS_TRANSDUC_2"/>
    <property type="match status" value="1"/>
</dbReference>
<dbReference type="FunFam" id="1.10.287.950:FF:000001">
    <property type="entry name" value="Methyl-accepting chemotaxis sensory transducer"/>
    <property type="match status" value="1"/>
</dbReference>
<gene>
    <name evidence="9" type="primary">tsr_4</name>
    <name evidence="9" type="ORF">Tther_01761</name>
</gene>
<keyword evidence="5" id="KW-0175">Coiled coil</keyword>
<dbReference type="InterPro" id="IPR024478">
    <property type="entry name" value="HlyB_4HB_MCP"/>
</dbReference>
<feature type="transmembrane region" description="Helical" evidence="6">
    <location>
        <begin position="12"/>
        <end position="34"/>
    </location>
</feature>
<evidence type="ECO:0000259" key="7">
    <source>
        <dbReference type="PROSITE" id="PS50111"/>
    </source>
</evidence>
<protein>
    <submittedName>
        <fullName evidence="9">Methyl-accepting chemotaxis protein I</fullName>
    </submittedName>
</protein>
<reference evidence="9 10" key="1">
    <citation type="submission" date="2019-07" db="EMBL/GenBank/DDBJ databases">
        <title>Tepidimonas thermarum AA-1 draft genome.</title>
        <authorList>
            <person name="Da Costa M.S."/>
            <person name="Froufe H.J.C."/>
            <person name="Egas C."/>
            <person name="Albuquerque L."/>
        </authorList>
    </citation>
    <scope>NUCLEOTIDE SEQUENCE [LARGE SCALE GENOMIC DNA]</scope>
    <source>
        <strain evidence="9 10">AA-1</strain>
    </source>
</reference>
<evidence type="ECO:0000313" key="9">
    <source>
        <dbReference type="EMBL" id="TSE28960.1"/>
    </source>
</evidence>
<keyword evidence="4" id="KW-0807">Transducer</keyword>
<evidence type="ECO:0000256" key="6">
    <source>
        <dbReference type="SAM" id="Phobius"/>
    </source>
</evidence>
<dbReference type="SMART" id="SM00304">
    <property type="entry name" value="HAMP"/>
    <property type="match status" value="1"/>
</dbReference>
<dbReference type="PROSITE" id="PS50885">
    <property type="entry name" value="HAMP"/>
    <property type="match status" value="1"/>
</dbReference>
<dbReference type="PANTHER" id="PTHR43531:SF14">
    <property type="entry name" value="METHYL-ACCEPTING CHEMOTAXIS PROTEIN I-RELATED"/>
    <property type="match status" value="1"/>
</dbReference>
<proteinExistence type="inferred from homology"/>
<feature type="transmembrane region" description="Helical" evidence="6">
    <location>
        <begin position="198"/>
        <end position="219"/>
    </location>
</feature>
<evidence type="ECO:0000259" key="8">
    <source>
        <dbReference type="PROSITE" id="PS50885"/>
    </source>
</evidence>
<keyword evidence="6" id="KW-0472">Membrane</keyword>
<name>A0A554WZE8_9BURK</name>
<feature type="coiled-coil region" evidence="5">
    <location>
        <begin position="95"/>
        <end position="122"/>
    </location>
</feature>
<sequence>MLNRLRLTHRVLAVIVGYLTVLAIVVAMGLWGMYQAKESLRDIHGRRMAVAEAMATLLRNYYDNRLHVLLAFQHAPDSPTRILHDHPTSMHLDAIAQQRESNNEALREVEALAAQMDAEERQLVEGLLAARKAWQAKRDQALEAIKAENFSTDVTQAFLVAGRTEGAAFERAMQALRDEQLKRAEIEAADAQARYETALIVVAAALVLGALPLTVLMVLTQRRLSVGFAQADAAATAIAAGDLSQPVRADGDDEIAHLLRQMERMRQALRDLIGSVVGAADSIASAASQVASGVLDLSQRTEQQASSLQQTASATEELNSTVRLNADHARAADDMAEKASSVAERGGGMVAQVVQTMNDINTSSQRIANIIGVIDGIAFQTNILALNAAVEAARAGEAGRGFAVVAGEVRSLAQRSAEAAREIKALIEESVAKVGSGKEQVDAAGATMDEIVHSIERVTELMRQIAASSAEQAEGLGQINQAVALMDGVTQQNAALVEEASAAAAALREQSQHLAQQVARFRLG</sequence>
<organism evidence="9 10">
    <name type="scientific">Tepidimonas thermarum</name>
    <dbReference type="NCBI Taxonomy" id="335431"/>
    <lineage>
        <taxon>Bacteria</taxon>
        <taxon>Pseudomonadati</taxon>
        <taxon>Pseudomonadota</taxon>
        <taxon>Betaproteobacteria</taxon>
        <taxon>Burkholderiales</taxon>
        <taxon>Tepidimonas</taxon>
    </lineage>
</organism>
<dbReference type="SMART" id="SM00283">
    <property type="entry name" value="MA"/>
    <property type="match status" value="1"/>
</dbReference>
<dbReference type="Pfam" id="PF00015">
    <property type="entry name" value="MCPsignal"/>
    <property type="match status" value="1"/>
</dbReference>
<dbReference type="GO" id="GO:0005886">
    <property type="term" value="C:plasma membrane"/>
    <property type="evidence" value="ECO:0007669"/>
    <property type="project" value="TreeGrafter"/>
</dbReference>